<evidence type="ECO:0000259" key="1">
    <source>
        <dbReference type="PROSITE" id="PS50995"/>
    </source>
</evidence>
<organism evidence="2 3">
    <name type="scientific">Gordonia sputi NBRC 100414</name>
    <dbReference type="NCBI Taxonomy" id="1089453"/>
    <lineage>
        <taxon>Bacteria</taxon>
        <taxon>Bacillati</taxon>
        <taxon>Actinomycetota</taxon>
        <taxon>Actinomycetes</taxon>
        <taxon>Mycobacteriales</taxon>
        <taxon>Gordoniaceae</taxon>
        <taxon>Gordonia</taxon>
    </lineage>
</organism>
<dbReference type="Proteomes" id="UP000005845">
    <property type="component" value="Unassembled WGS sequence"/>
</dbReference>
<evidence type="ECO:0000313" key="3">
    <source>
        <dbReference type="Proteomes" id="UP000005845"/>
    </source>
</evidence>
<accession>H5TUN5</accession>
<dbReference type="InterPro" id="IPR036390">
    <property type="entry name" value="WH_DNA-bd_sf"/>
</dbReference>
<dbReference type="Pfam" id="PF12802">
    <property type="entry name" value="MarR_2"/>
    <property type="match status" value="1"/>
</dbReference>
<dbReference type="InterPro" id="IPR039422">
    <property type="entry name" value="MarR/SlyA-like"/>
</dbReference>
<dbReference type="InterPro" id="IPR000835">
    <property type="entry name" value="HTH_MarR-typ"/>
</dbReference>
<dbReference type="eggNOG" id="COG1846">
    <property type="taxonomic scope" value="Bacteria"/>
</dbReference>
<feature type="domain" description="HTH marR-type" evidence="1">
    <location>
        <begin position="11"/>
        <end position="143"/>
    </location>
</feature>
<reference evidence="2 3" key="1">
    <citation type="submission" date="2012-02" db="EMBL/GenBank/DDBJ databases">
        <title>Whole genome shotgun sequence of Gordonia sputi NBRC 100414.</title>
        <authorList>
            <person name="Yoshida I."/>
            <person name="Hosoyama A."/>
            <person name="Tsuchikane K."/>
            <person name="Katsumata H."/>
            <person name="Yamazaki S."/>
            <person name="Fujita N."/>
        </authorList>
    </citation>
    <scope>NUCLEOTIDE SEQUENCE [LARGE SCALE GENOMIC DNA]</scope>
    <source>
        <strain evidence="2 3">NBRC 100414</strain>
    </source>
</reference>
<dbReference type="EMBL" id="BAFC01000004">
    <property type="protein sequence ID" value="GAB37193.1"/>
    <property type="molecule type" value="Genomic_DNA"/>
</dbReference>
<dbReference type="AlphaFoldDB" id="H5TUN5"/>
<dbReference type="PROSITE" id="PS50995">
    <property type="entry name" value="HTH_MARR_2"/>
    <property type="match status" value="1"/>
</dbReference>
<dbReference type="RefSeq" id="WP_005201767.1">
    <property type="nucleotide sequence ID" value="NZ_BAFC01000004.1"/>
</dbReference>
<evidence type="ECO:0000313" key="2">
    <source>
        <dbReference type="EMBL" id="GAB37193.1"/>
    </source>
</evidence>
<comment type="caution">
    <text evidence="2">The sequence shown here is derived from an EMBL/GenBank/DDBJ whole genome shotgun (WGS) entry which is preliminary data.</text>
</comment>
<name>H5TUN5_9ACTN</name>
<dbReference type="SUPFAM" id="SSF46785">
    <property type="entry name" value="Winged helix' DNA-binding domain"/>
    <property type="match status" value="1"/>
</dbReference>
<proteinExistence type="predicted"/>
<dbReference type="SMART" id="SM00347">
    <property type="entry name" value="HTH_MARR"/>
    <property type="match status" value="1"/>
</dbReference>
<dbReference type="PANTHER" id="PTHR33164:SF43">
    <property type="entry name" value="HTH-TYPE TRANSCRIPTIONAL REPRESSOR YETL"/>
    <property type="match status" value="1"/>
</dbReference>
<dbReference type="GO" id="GO:0003700">
    <property type="term" value="F:DNA-binding transcription factor activity"/>
    <property type="evidence" value="ECO:0007669"/>
    <property type="project" value="InterPro"/>
</dbReference>
<dbReference type="GO" id="GO:0006950">
    <property type="term" value="P:response to stress"/>
    <property type="evidence" value="ECO:0007669"/>
    <property type="project" value="TreeGrafter"/>
</dbReference>
<gene>
    <name evidence="2" type="ORF">GOSPT_004_00080</name>
</gene>
<keyword evidence="3" id="KW-1185">Reference proteome</keyword>
<dbReference type="PRINTS" id="PR00598">
    <property type="entry name" value="HTHMARR"/>
</dbReference>
<protein>
    <submittedName>
        <fullName evidence="2">Putative MarR family transcriptional regulator</fullName>
    </submittedName>
</protein>
<dbReference type="PANTHER" id="PTHR33164">
    <property type="entry name" value="TRANSCRIPTIONAL REGULATOR, MARR FAMILY"/>
    <property type="match status" value="1"/>
</dbReference>
<dbReference type="Gene3D" id="1.10.10.10">
    <property type="entry name" value="Winged helix-like DNA-binding domain superfamily/Winged helix DNA-binding domain"/>
    <property type="match status" value="1"/>
</dbReference>
<sequence length="143" mass="15700">MSDSSTPHRLTDLPTWQLSRAAARSHQVLHERLRIAGVTGYEFRVLAVVADLGPVSQTELGRAAELDRRDVAVTVRDLEARGMVERTADPAHRQRKLVSLTALGERTLADLERVIAAVQREVFGALDDAEMSTLLGYLSRLGG</sequence>
<dbReference type="InterPro" id="IPR036388">
    <property type="entry name" value="WH-like_DNA-bd_sf"/>
</dbReference>